<dbReference type="Gene3D" id="3.40.30.10">
    <property type="entry name" value="Glutaredoxin"/>
    <property type="match status" value="1"/>
</dbReference>
<dbReference type="CDD" id="cd02976">
    <property type="entry name" value="NrdH"/>
    <property type="match status" value="1"/>
</dbReference>
<reference evidence="2 3" key="1">
    <citation type="submission" date="2021-01" db="EMBL/GenBank/DDBJ databases">
        <title>Genomic Encyclopedia of Type Strains, Phase IV (KMG-IV): sequencing the most valuable type-strain genomes for metagenomic binning, comparative biology and taxonomic classification.</title>
        <authorList>
            <person name="Goeker M."/>
        </authorList>
    </citation>
    <scope>NUCLEOTIDE SEQUENCE [LARGE SCALE GENOMIC DNA]</scope>
    <source>
        <strain evidence="2 3">DSM 28236</strain>
    </source>
</reference>
<evidence type="ECO:0000313" key="3">
    <source>
        <dbReference type="Proteomes" id="UP000808914"/>
    </source>
</evidence>
<proteinExistence type="predicted"/>
<comment type="caution">
    <text evidence="2">The sequence shown here is derived from an EMBL/GenBank/DDBJ whole genome shotgun (WGS) entry which is preliminary data.</text>
</comment>
<dbReference type="Pfam" id="PF00462">
    <property type="entry name" value="Glutaredoxin"/>
    <property type="match status" value="1"/>
</dbReference>
<dbReference type="Proteomes" id="UP000808914">
    <property type="component" value="Unassembled WGS sequence"/>
</dbReference>
<protein>
    <submittedName>
        <fullName evidence="2">Glutaredoxin</fullName>
    </submittedName>
</protein>
<dbReference type="PROSITE" id="PS51354">
    <property type="entry name" value="GLUTAREDOXIN_2"/>
    <property type="match status" value="1"/>
</dbReference>
<dbReference type="InterPro" id="IPR002109">
    <property type="entry name" value="Glutaredoxin"/>
</dbReference>
<name>A0ABS2Q3Y8_9BACL</name>
<gene>
    <name evidence="2" type="ORF">JOD45_003258</name>
</gene>
<organism evidence="2 3">
    <name type="scientific">Scopulibacillus daqui</name>
    <dbReference type="NCBI Taxonomy" id="1469162"/>
    <lineage>
        <taxon>Bacteria</taxon>
        <taxon>Bacillati</taxon>
        <taxon>Bacillota</taxon>
        <taxon>Bacilli</taxon>
        <taxon>Bacillales</taxon>
        <taxon>Sporolactobacillaceae</taxon>
        <taxon>Scopulibacillus</taxon>
    </lineage>
</organism>
<evidence type="ECO:0000313" key="2">
    <source>
        <dbReference type="EMBL" id="MBM7647023.1"/>
    </source>
</evidence>
<dbReference type="EMBL" id="JAFBER010000040">
    <property type="protein sequence ID" value="MBM7647023.1"/>
    <property type="molecule type" value="Genomic_DNA"/>
</dbReference>
<sequence>MINNKEIIVYTQTGCPFCHQQVQWMKENKILFIEKNITNSEEFLNEFLDLHANGVPYTLIKNSDNEHKVIGFNKEKLEQLIMQS</sequence>
<feature type="domain" description="Glutaredoxin" evidence="1">
    <location>
        <begin position="7"/>
        <end position="57"/>
    </location>
</feature>
<dbReference type="SUPFAM" id="SSF52833">
    <property type="entry name" value="Thioredoxin-like"/>
    <property type="match status" value="1"/>
</dbReference>
<dbReference type="InterPro" id="IPR036249">
    <property type="entry name" value="Thioredoxin-like_sf"/>
</dbReference>
<evidence type="ECO:0000259" key="1">
    <source>
        <dbReference type="Pfam" id="PF00462"/>
    </source>
</evidence>
<accession>A0ABS2Q3Y8</accession>
<keyword evidence="3" id="KW-1185">Reference proteome</keyword>
<dbReference type="RefSeq" id="WP_205004885.1">
    <property type="nucleotide sequence ID" value="NZ_JAFBER010000040.1"/>
</dbReference>